<dbReference type="Pfam" id="PF02771">
    <property type="entry name" value="Acyl-CoA_dh_N"/>
    <property type="match status" value="1"/>
</dbReference>
<feature type="domain" description="Acyl-CoA dehydrogenase/oxidase C-terminal" evidence="6">
    <location>
        <begin position="224"/>
        <end position="358"/>
    </location>
</feature>
<sequence>MDFTASEASIDLAALTRRLLQAWADSGPAIHTVAGVRPGFDVALWSRLASAGVLDAALPQQVGGGGFGLEEQCAILGEIGRTTAPAPYLASIAVGAATVGRFGTPAQIERWAVPVVRGSATVAPALAEPGPGTVVADRPDAGLRLDGARTAVPSGAFADTVLVEASTPDGPVLALLDRGARGLTIARQEVVDGDDAALLEFDGVEVPTDGVLDGAEAAAWARRRATIGWCAWQLGVLDAALHATAEYARTREQFGKPIGSFQAVRQRLADAYIDVDAVRLTLTEAVWRETAGLPSGEAVATAKFWAAEAGHRVAHTAVHVHGGVGIDTDHPTHRYFVAAKRAEFALGSATAQLRTLGRLLAGA</sequence>
<dbReference type="InterPro" id="IPR009075">
    <property type="entry name" value="AcylCo_DH/oxidase_C"/>
</dbReference>
<dbReference type="Gene3D" id="2.40.110.10">
    <property type="entry name" value="Butyryl-CoA Dehydrogenase, subunit A, domain 2"/>
    <property type="match status" value="1"/>
</dbReference>
<dbReference type="RefSeq" id="WP_344998687.1">
    <property type="nucleotide sequence ID" value="NZ_BAABFR010000069.1"/>
</dbReference>
<evidence type="ECO:0000256" key="2">
    <source>
        <dbReference type="ARBA" id="ARBA00009347"/>
    </source>
</evidence>
<evidence type="ECO:0000259" key="7">
    <source>
        <dbReference type="Pfam" id="PF02771"/>
    </source>
</evidence>
<dbReference type="Gene3D" id="1.20.140.10">
    <property type="entry name" value="Butyryl-CoA Dehydrogenase, subunit A, domain 3"/>
    <property type="match status" value="1"/>
</dbReference>
<dbReference type="InterPro" id="IPR046373">
    <property type="entry name" value="Acyl-CoA_Oxase/DH_mid-dom_sf"/>
</dbReference>
<reference evidence="9" key="1">
    <citation type="journal article" date="2019" name="Int. J. Syst. Evol. Microbiol.">
        <title>The Global Catalogue of Microorganisms (GCM) 10K type strain sequencing project: providing services to taxonomists for standard genome sequencing and annotation.</title>
        <authorList>
            <consortium name="The Broad Institute Genomics Platform"/>
            <consortium name="The Broad Institute Genome Sequencing Center for Infectious Disease"/>
            <person name="Wu L."/>
            <person name="Ma J."/>
        </authorList>
    </citation>
    <scope>NUCLEOTIDE SEQUENCE [LARGE SCALE GENOMIC DNA]</scope>
    <source>
        <strain evidence="9">JCM 17688</strain>
    </source>
</reference>
<comment type="caution">
    <text evidence="8">The sequence shown here is derived from an EMBL/GenBank/DDBJ whole genome shotgun (WGS) entry which is preliminary data.</text>
</comment>
<feature type="domain" description="Acyl-CoA dehydrogenase/oxidase N-terminal" evidence="7">
    <location>
        <begin position="39"/>
        <end position="118"/>
    </location>
</feature>
<dbReference type="PANTHER" id="PTHR43884:SF20">
    <property type="entry name" value="ACYL-COA DEHYDROGENASE FADE28"/>
    <property type="match status" value="1"/>
</dbReference>
<gene>
    <name evidence="8" type="ORF">GCM10023147_36690</name>
</gene>
<protein>
    <submittedName>
        <fullName evidence="8">Acyl-CoA dehydrogenase family protein</fullName>
    </submittedName>
</protein>
<comment type="cofactor">
    <cofactor evidence="1">
        <name>FAD</name>
        <dbReference type="ChEBI" id="CHEBI:57692"/>
    </cofactor>
</comment>
<dbReference type="InterPro" id="IPR009100">
    <property type="entry name" value="AcylCoA_DH/oxidase_NM_dom_sf"/>
</dbReference>
<dbReference type="SUPFAM" id="SSF56645">
    <property type="entry name" value="Acyl-CoA dehydrogenase NM domain-like"/>
    <property type="match status" value="1"/>
</dbReference>
<accession>A0ABP8K268</accession>
<keyword evidence="9" id="KW-1185">Reference proteome</keyword>
<evidence type="ECO:0000256" key="3">
    <source>
        <dbReference type="ARBA" id="ARBA00022630"/>
    </source>
</evidence>
<dbReference type="InterPro" id="IPR037069">
    <property type="entry name" value="AcylCoA_DH/ox_N_sf"/>
</dbReference>
<evidence type="ECO:0000313" key="9">
    <source>
        <dbReference type="Proteomes" id="UP001500635"/>
    </source>
</evidence>
<dbReference type="Pfam" id="PF00441">
    <property type="entry name" value="Acyl-CoA_dh_1"/>
    <property type="match status" value="1"/>
</dbReference>
<keyword evidence="5" id="KW-0560">Oxidoreductase</keyword>
<keyword evidence="4" id="KW-0274">FAD</keyword>
<dbReference type="PANTHER" id="PTHR43884">
    <property type="entry name" value="ACYL-COA DEHYDROGENASE"/>
    <property type="match status" value="1"/>
</dbReference>
<evidence type="ECO:0000256" key="4">
    <source>
        <dbReference type="ARBA" id="ARBA00022827"/>
    </source>
</evidence>
<evidence type="ECO:0000259" key="6">
    <source>
        <dbReference type="Pfam" id="PF00441"/>
    </source>
</evidence>
<dbReference type="InterPro" id="IPR013786">
    <property type="entry name" value="AcylCoA_DH/ox_N"/>
</dbReference>
<keyword evidence="3" id="KW-0285">Flavoprotein</keyword>
<dbReference type="EMBL" id="BAABFR010000069">
    <property type="protein sequence ID" value="GAA4399379.1"/>
    <property type="molecule type" value="Genomic_DNA"/>
</dbReference>
<comment type="similarity">
    <text evidence="2">Belongs to the acyl-CoA dehydrogenase family.</text>
</comment>
<evidence type="ECO:0000313" key="8">
    <source>
        <dbReference type="EMBL" id="GAA4399379.1"/>
    </source>
</evidence>
<dbReference type="Gene3D" id="1.10.540.10">
    <property type="entry name" value="Acyl-CoA dehydrogenase/oxidase, N-terminal domain"/>
    <property type="match status" value="1"/>
</dbReference>
<dbReference type="InterPro" id="IPR036250">
    <property type="entry name" value="AcylCo_DH-like_C"/>
</dbReference>
<dbReference type="Proteomes" id="UP001500635">
    <property type="component" value="Unassembled WGS sequence"/>
</dbReference>
<dbReference type="SUPFAM" id="SSF47203">
    <property type="entry name" value="Acyl-CoA dehydrogenase C-terminal domain-like"/>
    <property type="match status" value="1"/>
</dbReference>
<evidence type="ECO:0000256" key="5">
    <source>
        <dbReference type="ARBA" id="ARBA00023002"/>
    </source>
</evidence>
<dbReference type="CDD" id="cd00567">
    <property type="entry name" value="ACAD"/>
    <property type="match status" value="1"/>
</dbReference>
<proteinExistence type="inferred from homology"/>
<evidence type="ECO:0000256" key="1">
    <source>
        <dbReference type="ARBA" id="ARBA00001974"/>
    </source>
</evidence>
<name>A0ABP8K268_9ACTN</name>
<organism evidence="8 9">
    <name type="scientific">Tsukamurella soli</name>
    <dbReference type="NCBI Taxonomy" id="644556"/>
    <lineage>
        <taxon>Bacteria</taxon>
        <taxon>Bacillati</taxon>
        <taxon>Actinomycetota</taxon>
        <taxon>Actinomycetes</taxon>
        <taxon>Mycobacteriales</taxon>
        <taxon>Tsukamurellaceae</taxon>
        <taxon>Tsukamurella</taxon>
    </lineage>
</organism>